<feature type="transmembrane region" description="Helical" evidence="9">
    <location>
        <begin position="162"/>
        <end position="183"/>
    </location>
</feature>
<dbReference type="NCBIfam" id="TIGR00797">
    <property type="entry name" value="matE"/>
    <property type="match status" value="1"/>
</dbReference>
<name>A0A4Y8WHV4_9VIBR</name>
<dbReference type="Pfam" id="PF01554">
    <property type="entry name" value="MatE"/>
    <property type="match status" value="2"/>
</dbReference>
<feature type="transmembrane region" description="Helical" evidence="9">
    <location>
        <begin position="234"/>
        <end position="252"/>
    </location>
</feature>
<evidence type="ECO:0000313" key="11">
    <source>
        <dbReference type="Proteomes" id="UP000297753"/>
    </source>
</evidence>
<evidence type="ECO:0000256" key="1">
    <source>
        <dbReference type="ARBA" id="ARBA00004429"/>
    </source>
</evidence>
<dbReference type="PANTHER" id="PTHR42925:SF2">
    <property type="entry name" value="NA+ DRIVEN MULTIDRUG EFFLUX PUMP"/>
    <property type="match status" value="1"/>
</dbReference>
<comment type="subcellular location">
    <subcellularLocation>
        <location evidence="1">Cell inner membrane</location>
        <topology evidence="1">Multi-pass membrane protein</topology>
    </subcellularLocation>
</comment>
<dbReference type="InterPro" id="IPR002528">
    <property type="entry name" value="MATE_fam"/>
</dbReference>
<dbReference type="Proteomes" id="UP000297753">
    <property type="component" value="Unassembled WGS sequence"/>
</dbReference>
<feature type="transmembrane region" description="Helical" evidence="9">
    <location>
        <begin position="272"/>
        <end position="299"/>
    </location>
</feature>
<organism evidence="10 11">
    <name type="scientific">Vibrio ouci</name>
    <dbReference type="NCBI Taxonomy" id="2499078"/>
    <lineage>
        <taxon>Bacteria</taxon>
        <taxon>Pseudomonadati</taxon>
        <taxon>Pseudomonadota</taxon>
        <taxon>Gammaproteobacteria</taxon>
        <taxon>Vibrionales</taxon>
        <taxon>Vibrionaceae</taxon>
        <taxon>Vibrio</taxon>
    </lineage>
</organism>
<feature type="transmembrane region" description="Helical" evidence="9">
    <location>
        <begin position="12"/>
        <end position="31"/>
    </location>
</feature>
<evidence type="ECO:0000313" key="10">
    <source>
        <dbReference type="EMBL" id="TFH92399.1"/>
    </source>
</evidence>
<dbReference type="InterPro" id="IPR048279">
    <property type="entry name" value="MdtK-like"/>
</dbReference>
<keyword evidence="4" id="KW-1003">Cell membrane</keyword>
<dbReference type="RefSeq" id="WP_134834847.1">
    <property type="nucleotide sequence ID" value="NZ_SATR01000007.1"/>
</dbReference>
<feature type="transmembrane region" description="Helical" evidence="9">
    <location>
        <begin position="94"/>
        <end position="118"/>
    </location>
</feature>
<evidence type="ECO:0000256" key="2">
    <source>
        <dbReference type="ARBA" id="ARBA00013489"/>
    </source>
</evidence>
<sequence length="451" mass="48616">MRAKQHNFKSILYFALPFSLQGVLVTSLGFIDSLMISSLGDVAIAASGIGARWFWFASLFLLSISTGVSIFWAQFSGAGDIDKFRNSLAQGGGAILFSTLVVGMCFIVFPNVLSQVVASKGAATEHSIDYLVALGCVVMVTGVGLILDAALRCLGRPLIPMYTYMVEFALNVFLNYVLIFGAFGAPELGLLGAGIASLLARTTRILFLLLIIAMSEPRIRIKRTNLRSLSDKKSLIALWVVTWPVIAGSFVWSAGNFSFHAVFGHMGEHVLAAMSVITPIEWVALAAVAGIGQGTAVLIGNKLGADEFEEAIQVSRESLVLAVLFGVSVGVLLMISTMYMDTVFINLSDPVINIIQEILPLAALSVVLRAVTSTQVGGILRSGGDTQYCLYLDTVAQWVIAVPVVAIGALYFELPLIVVYLLVQVEELFKIIPATLRIKQRKWLKNLVSDT</sequence>
<feature type="transmembrane region" description="Helical" evidence="9">
    <location>
        <begin position="51"/>
        <end position="73"/>
    </location>
</feature>
<feature type="transmembrane region" description="Helical" evidence="9">
    <location>
        <begin position="319"/>
        <end position="340"/>
    </location>
</feature>
<dbReference type="GO" id="GO:0042910">
    <property type="term" value="F:xenobiotic transmembrane transporter activity"/>
    <property type="evidence" value="ECO:0007669"/>
    <property type="project" value="InterPro"/>
</dbReference>
<evidence type="ECO:0000256" key="6">
    <source>
        <dbReference type="ARBA" id="ARBA00022989"/>
    </source>
</evidence>
<evidence type="ECO:0000256" key="5">
    <source>
        <dbReference type="ARBA" id="ARBA00022692"/>
    </source>
</evidence>
<feature type="transmembrane region" description="Helical" evidence="9">
    <location>
        <begin position="189"/>
        <end position="213"/>
    </location>
</feature>
<proteinExistence type="predicted"/>
<feature type="transmembrane region" description="Helical" evidence="9">
    <location>
        <begin position="130"/>
        <end position="150"/>
    </location>
</feature>
<reference evidence="10 11" key="1">
    <citation type="submission" date="2019-01" db="EMBL/GenBank/DDBJ databases">
        <title>Vibrio BEI176 sp. nov, a marine bacterium isolated from China: eastern marignal seas.</title>
        <authorList>
            <person name="Li B."/>
        </authorList>
    </citation>
    <scope>NUCLEOTIDE SEQUENCE [LARGE SCALE GENOMIC DNA]</scope>
    <source>
        <strain evidence="10 11">BEI176</strain>
    </source>
</reference>
<dbReference type="OrthoDB" id="9780160at2"/>
<keyword evidence="7 9" id="KW-0472">Membrane</keyword>
<dbReference type="GO" id="GO:0015297">
    <property type="term" value="F:antiporter activity"/>
    <property type="evidence" value="ECO:0007669"/>
    <property type="project" value="InterPro"/>
</dbReference>
<dbReference type="InterPro" id="IPR047135">
    <property type="entry name" value="YsiQ"/>
</dbReference>
<evidence type="ECO:0000256" key="4">
    <source>
        <dbReference type="ARBA" id="ARBA00022475"/>
    </source>
</evidence>
<accession>A0A4Y8WHV4</accession>
<dbReference type="PIRSF" id="PIRSF006603">
    <property type="entry name" value="DinF"/>
    <property type="match status" value="1"/>
</dbReference>
<comment type="caution">
    <text evidence="10">The sequence shown here is derived from an EMBL/GenBank/DDBJ whole genome shotgun (WGS) entry which is preliminary data.</text>
</comment>
<protein>
    <recommendedName>
        <fullName evidence="2">Multidrug resistance protein NorM</fullName>
    </recommendedName>
    <alternativeName>
        <fullName evidence="8">Na(+)/drug antiporter</fullName>
    </alternativeName>
</protein>
<feature type="transmembrane region" description="Helical" evidence="9">
    <location>
        <begin position="398"/>
        <end position="423"/>
    </location>
</feature>
<keyword evidence="11" id="KW-1185">Reference proteome</keyword>
<keyword evidence="5 9" id="KW-0812">Transmembrane</keyword>
<keyword evidence="3" id="KW-0813">Transport</keyword>
<dbReference type="PANTHER" id="PTHR42925">
    <property type="entry name" value="MULTIDRUG AND TOXIN EFFLUX PROTEIN MATE FAMILY"/>
    <property type="match status" value="1"/>
</dbReference>
<evidence type="ECO:0000256" key="9">
    <source>
        <dbReference type="SAM" id="Phobius"/>
    </source>
</evidence>
<dbReference type="AlphaFoldDB" id="A0A4Y8WHV4"/>
<gene>
    <name evidence="10" type="ORF">ELS82_06965</name>
</gene>
<evidence type="ECO:0000256" key="7">
    <source>
        <dbReference type="ARBA" id="ARBA00023136"/>
    </source>
</evidence>
<evidence type="ECO:0000256" key="8">
    <source>
        <dbReference type="ARBA" id="ARBA00030855"/>
    </source>
</evidence>
<evidence type="ECO:0000256" key="3">
    <source>
        <dbReference type="ARBA" id="ARBA00022448"/>
    </source>
</evidence>
<keyword evidence="6 9" id="KW-1133">Transmembrane helix</keyword>
<dbReference type="GO" id="GO:0005886">
    <property type="term" value="C:plasma membrane"/>
    <property type="evidence" value="ECO:0007669"/>
    <property type="project" value="UniProtKB-SubCell"/>
</dbReference>
<dbReference type="EMBL" id="SATR01000007">
    <property type="protein sequence ID" value="TFH92399.1"/>
    <property type="molecule type" value="Genomic_DNA"/>
</dbReference>